<reference evidence="3" key="1">
    <citation type="journal article" date="2019" name="Int. J. Syst. Evol. Microbiol.">
        <title>The Global Catalogue of Microorganisms (GCM) 10K type strain sequencing project: providing services to taxonomists for standard genome sequencing and annotation.</title>
        <authorList>
            <consortium name="The Broad Institute Genomics Platform"/>
            <consortium name="The Broad Institute Genome Sequencing Center for Infectious Disease"/>
            <person name="Wu L."/>
            <person name="Ma J."/>
        </authorList>
    </citation>
    <scope>NUCLEOTIDE SEQUENCE [LARGE SCALE GENOMIC DNA]</scope>
    <source>
        <strain evidence="3">CCUG 54518</strain>
    </source>
</reference>
<keyword evidence="1" id="KW-0472">Membrane</keyword>
<accession>A0ABW2RDQ7</accession>
<organism evidence="2 3">
    <name type="scientific">Hydrogenophaga bisanensis</name>
    <dbReference type="NCBI Taxonomy" id="439611"/>
    <lineage>
        <taxon>Bacteria</taxon>
        <taxon>Pseudomonadati</taxon>
        <taxon>Pseudomonadota</taxon>
        <taxon>Betaproteobacteria</taxon>
        <taxon>Burkholderiales</taxon>
        <taxon>Comamonadaceae</taxon>
        <taxon>Hydrogenophaga</taxon>
    </lineage>
</organism>
<feature type="transmembrane region" description="Helical" evidence="1">
    <location>
        <begin position="51"/>
        <end position="75"/>
    </location>
</feature>
<sequence>MLILTVVLTAVVLSGVCLVVAYAAAVVWAIQKVRKLVSSLKRAVERLQDDVPMLKTVVHVLQALLMVGFGLGVVLFKSENAPGQLLIGVAWMFVAASGIYRAERRIKQIEDKEKFK</sequence>
<dbReference type="Proteomes" id="UP001596495">
    <property type="component" value="Unassembled WGS sequence"/>
</dbReference>
<keyword evidence="1" id="KW-0812">Transmembrane</keyword>
<proteinExistence type="predicted"/>
<evidence type="ECO:0000313" key="3">
    <source>
        <dbReference type="Proteomes" id="UP001596495"/>
    </source>
</evidence>
<keyword evidence="3" id="KW-1185">Reference proteome</keyword>
<keyword evidence="1" id="KW-1133">Transmembrane helix</keyword>
<protein>
    <submittedName>
        <fullName evidence="2">Uncharacterized protein</fullName>
    </submittedName>
</protein>
<feature type="transmembrane region" description="Helical" evidence="1">
    <location>
        <begin position="6"/>
        <end position="30"/>
    </location>
</feature>
<dbReference type="EMBL" id="JBHTBX010000015">
    <property type="protein sequence ID" value="MFC7436252.1"/>
    <property type="molecule type" value="Genomic_DNA"/>
</dbReference>
<evidence type="ECO:0000313" key="2">
    <source>
        <dbReference type="EMBL" id="MFC7436252.1"/>
    </source>
</evidence>
<feature type="transmembrane region" description="Helical" evidence="1">
    <location>
        <begin position="81"/>
        <end position="100"/>
    </location>
</feature>
<dbReference type="RefSeq" id="WP_382259769.1">
    <property type="nucleotide sequence ID" value="NZ_JBHTBX010000015.1"/>
</dbReference>
<comment type="caution">
    <text evidence="2">The sequence shown here is derived from an EMBL/GenBank/DDBJ whole genome shotgun (WGS) entry which is preliminary data.</text>
</comment>
<name>A0ABW2RDQ7_9BURK</name>
<gene>
    <name evidence="2" type="ORF">ACFQNJ_17220</name>
</gene>
<evidence type="ECO:0000256" key="1">
    <source>
        <dbReference type="SAM" id="Phobius"/>
    </source>
</evidence>